<reference evidence="1" key="1">
    <citation type="submission" date="2022-05" db="EMBL/GenBank/DDBJ databases">
        <title>Chromosome-level genome of Chaenocephalus aceratus.</title>
        <authorList>
            <person name="Park H."/>
        </authorList>
    </citation>
    <scope>NUCLEOTIDE SEQUENCE</scope>
    <source>
        <strain evidence="1">KU_202001</strain>
    </source>
</reference>
<accession>A0ACB9X7C1</accession>
<proteinExistence type="predicted"/>
<protein>
    <submittedName>
        <fullName evidence="1">Uncharacterized protein</fullName>
    </submittedName>
</protein>
<dbReference type="EMBL" id="CM043792">
    <property type="protein sequence ID" value="KAI4821935.1"/>
    <property type="molecule type" value="Genomic_DNA"/>
</dbReference>
<gene>
    <name evidence="1" type="ORF">KUCAC02_007508</name>
</gene>
<comment type="caution">
    <text evidence="1">The sequence shown here is derived from an EMBL/GenBank/DDBJ whole genome shotgun (WGS) entry which is preliminary data.</text>
</comment>
<feature type="non-terminal residue" evidence="1">
    <location>
        <position position="1"/>
    </location>
</feature>
<evidence type="ECO:0000313" key="1">
    <source>
        <dbReference type="EMBL" id="KAI4821935.1"/>
    </source>
</evidence>
<keyword evidence="2" id="KW-1185">Reference proteome</keyword>
<feature type="non-terminal residue" evidence="1">
    <location>
        <position position="71"/>
    </location>
</feature>
<sequence>GHPVPHNPRPSLRPPDLLLTHLHGNGAGICFLSCVRCQQAPRHPPPQPHHSSLHPRCLLVSNQKAAGENYM</sequence>
<name>A0ACB9X7C1_CHAAC</name>
<organism evidence="1 2">
    <name type="scientific">Chaenocephalus aceratus</name>
    <name type="common">Blackfin icefish</name>
    <name type="synonym">Chaenichthys aceratus</name>
    <dbReference type="NCBI Taxonomy" id="36190"/>
    <lineage>
        <taxon>Eukaryota</taxon>
        <taxon>Metazoa</taxon>
        <taxon>Chordata</taxon>
        <taxon>Craniata</taxon>
        <taxon>Vertebrata</taxon>
        <taxon>Euteleostomi</taxon>
        <taxon>Actinopterygii</taxon>
        <taxon>Neopterygii</taxon>
        <taxon>Teleostei</taxon>
        <taxon>Neoteleostei</taxon>
        <taxon>Acanthomorphata</taxon>
        <taxon>Eupercaria</taxon>
        <taxon>Perciformes</taxon>
        <taxon>Notothenioidei</taxon>
        <taxon>Channichthyidae</taxon>
        <taxon>Chaenocephalus</taxon>
    </lineage>
</organism>
<dbReference type="Proteomes" id="UP001057452">
    <property type="component" value="Chromosome 8"/>
</dbReference>
<evidence type="ECO:0000313" key="2">
    <source>
        <dbReference type="Proteomes" id="UP001057452"/>
    </source>
</evidence>